<gene>
    <name evidence="1" type="ORF">TraAM80_00298</name>
</gene>
<organism evidence="1 2">
    <name type="scientific">Trypanosoma rangeli</name>
    <dbReference type="NCBI Taxonomy" id="5698"/>
    <lineage>
        <taxon>Eukaryota</taxon>
        <taxon>Discoba</taxon>
        <taxon>Euglenozoa</taxon>
        <taxon>Kinetoplastea</taxon>
        <taxon>Metakinetoplastina</taxon>
        <taxon>Trypanosomatida</taxon>
        <taxon>Trypanosomatidae</taxon>
        <taxon>Trypanosoma</taxon>
        <taxon>Herpetosoma</taxon>
    </lineage>
</organism>
<protein>
    <submittedName>
        <fullName evidence="1">Uncharacterized protein</fullName>
    </submittedName>
</protein>
<dbReference type="OrthoDB" id="244192at2759"/>
<name>A0A3R7RT97_TRYRA</name>
<dbReference type="EMBL" id="MKGL01000005">
    <property type="protein sequence ID" value="RNF12446.1"/>
    <property type="molecule type" value="Genomic_DNA"/>
</dbReference>
<dbReference type="GeneID" id="40324231"/>
<dbReference type="VEuPathDB" id="TriTrypDB:TRSC58_01849"/>
<dbReference type="RefSeq" id="XP_029242754.1">
    <property type="nucleotide sequence ID" value="XM_029377382.1"/>
</dbReference>
<dbReference type="Proteomes" id="UP000283634">
    <property type="component" value="Unassembled WGS sequence"/>
</dbReference>
<proteinExistence type="predicted"/>
<keyword evidence="2" id="KW-1185">Reference proteome</keyword>
<evidence type="ECO:0000313" key="2">
    <source>
        <dbReference type="Proteomes" id="UP000283634"/>
    </source>
</evidence>
<sequence length="216" mass="23976">MRFHAVDTTTIGSRHPLLGTTTSLALLFTSTLSSVIVRCMELEQAHEGYDMRGPLSKVLMRHYSRVQPDVYTACLWWVRRGPHKKDHTSQSAVLKVKLNDTPSLVDAFSATETASRLLTLPAFDAAYICLLVKKGSLAECSWRASNSRAVHPAFVEQGDPALVLHQKLPTLERLHGELKLLALETLSQRVLEITQLDAVVGVAEVVVLYGSVRRYV</sequence>
<dbReference type="AlphaFoldDB" id="A0A3R7RT97"/>
<evidence type="ECO:0000313" key="1">
    <source>
        <dbReference type="EMBL" id="RNF12446.1"/>
    </source>
</evidence>
<accession>A0A3R7RT97</accession>
<comment type="caution">
    <text evidence="1">The sequence shown here is derived from an EMBL/GenBank/DDBJ whole genome shotgun (WGS) entry which is preliminary data.</text>
</comment>
<reference evidence="1 2" key="1">
    <citation type="journal article" date="2018" name="BMC Genomics">
        <title>Genomic comparison of Trypanosoma conorhini and Trypanosoma rangeli to Trypanosoma cruzi strains of high and low virulence.</title>
        <authorList>
            <person name="Bradwell K.R."/>
            <person name="Koparde V.N."/>
            <person name="Matveyev A.V."/>
            <person name="Serrano M.G."/>
            <person name="Alves J.M."/>
            <person name="Parikh H."/>
            <person name="Huang B."/>
            <person name="Lee V."/>
            <person name="Espinosa-Alvarez O."/>
            <person name="Ortiz P.A."/>
            <person name="Costa-Martins A.G."/>
            <person name="Teixeira M.M."/>
            <person name="Buck G.A."/>
        </authorList>
    </citation>
    <scope>NUCLEOTIDE SEQUENCE [LARGE SCALE GENOMIC DNA]</scope>
    <source>
        <strain evidence="1 2">AM80</strain>
    </source>
</reference>